<dbReference type="EMBL" id="JACTNG010000001">
    <property type="protein sequence ID" value="MBO1077725.1"/>
    <property type="molecule type" value="Genomic_DNA"/>
</dbReference>
<dbReference type="PANTHER" id="PTHR43540:SF1">
    <property type="entry name" value="ISOCHORISMATASE HYDROLASE"/>
    <property type="match status" value="1"/>
</dbReference>
<keyword evidence="1" id="KW-0378">Hydrolase</keyword>
<dbReference type="PANTHER" id="PTHR43540">
    <property type="entry name" value="PEROXYUREIDOACRYLATE/UREIDOACRYLATE AMIDOHYDROLASE-RELATED"/>
    <property type="match status" value="1"/>
</dbReference>
<comment type="caution">
    <text evidence="3">The sequence shown here is derived from an EMBL/GenBank/DDBJ whole genome shotgun (WGS) entry which is preliminary data.</text>
</comment>
<dbReference type="Pfam" id="PF00857">
    <property type="entry name" value="Isochorismatase"/>
    <property type="match status" value="1"/>
</dbReference>
<dbReference type="RefSeq" id="WP_207415132.1">
    <property type="nucleotide sequence ID" value="NZ_CP061179.1"/>
</dbReference>
<accession>A0ABS3KJT2</accession>
<evidence type="ECO:0000313" key="3">
    <source>
        <dbReference type="EMBL" id="MBO1077725.1"/>
    </source>
</evidence>
<dbReference type="InterPro" id="IPR036380">
    <property type="entry name" value="Isochorismatase-like_sf"/>
</dbReference>
<dbReference type="InterPro" id="IPR050272">
    <property type="entry name" value="Isochorismatase-like_hydrls"/>
</dbReference>
<dbReference type="Proteomes" id="UP001518989">
    <property type="component" value="Unassembled WGS sequence"/>
</dbReference>
<name>A0ABS3KJT2_9PROT</name>
<dbReference type="Gene3D" id="3.40.50.850">
    <property type="entry name" value="Isochorismatase-like"/>
    <property type="match status" value="1"/>
</dbReference>
<reference evidence="3 4" key="1">
    <citation type="submission" date="2020-09" db="EMBL/GenBank/DDBJ databases">
        <title>Roseomonas.</title>
        <authorList>
            <person name="Zhu W."/>
        </authorList>
    </citation>
    <scope>NUCLEOTIDE SEQUENCE [LARGE SCALE GENOMIC DNA]</scope>
    <source>
        <strain evidence="3 4">573</strain>
    </source>
</reference>
<evidence type="ECO:0000313" key="4">
    <source>
        <dbReference type="Proteomes" id="UP001518989"/>
    </source>
</evidence>
<dbReference type="SUPFAM" id="SSF52499">
    <property type="entry name" value="Isochorismatase-like hydrolases"/>
    <property type="match status" value="1"/>
</dbReference>
<evidence type="ECO:0000259" key="2">
    <source>
        <dbReference type="Pfam" id="PF00857"/>
    </source>
</evidence>
<gene>
    <name evidence="3" type="ORF">IAI61_01685</name>
</gene>
<sequence length="257" mass="27807">MSSTDEPVWNKFLTERDKAVFAAAGYGARQGFGKRPALVIIDVNYAFCGDKPEPILESIKRWRNSCGEEAWDGVAAIAKLVMAARAKGLPIIYTTGTRRADNWDAGSWSWKNRRNGEAPKVPVTNRDGNDIVDEIAPGPKDLVISKLKPSGFAGTPMASFLTLLGADSVLVTGTTTSGCVRATVLDAFSLNYRISVIEEGCFDRSEASHAINLCDMHAKYADVVKLEETLSFIESLPDGLFELPSGEGVRPFSVAAE</sequence>
<dbReference type="InterPro" id="IPR000868">
    <property type="entry name" value="Isochorismatase-like_dom"/>
</dbReference>
<organism evidence="3 4">
    <name type="scientific">Roseomonas haemaphysalidis</name>
    <dbReference type="NCBI Taxonomy" id="2768162"/>
    <lineage>
        <taxon>Bacteria</taxon>
        <taxon>Pseudomonadati</taxon>
        <taxon>Pseudomonadota</taxon>
        <taxon>Alphaproteobacteria</taxon>
        <taxon>Acetobacterales</taxon>
        <taxon>Roseomonadaceae</taxon>
        <taxon>Roseomonas</taxon>
    </lineage>
</organism>
<keyword evidence="4" id="KW-1185">Reference proteome</keyword>
<proteinExistence type="predicted"/>
<feature type="domain" description="Isochorismatase-like" evidence="2">
    <location>
        <begin position="37"/>
        <end position="227"/>
    </location>
</feature>
<evidence type="ECO:0000256" key="1">
    <source>
        <dbReference type="ARBA" id="ARBA00022801"/>
    </source>
</evidence>
<protein>
    <submittedName>
        <fullName evidence="3">Isochorismatase family protein</fullName>
    </submittedName>
</protein>